<keyword evidence="6 8" id="KW-0648">Protein biosynthesis</keyword>
<dbReference type="GO" id="GO:0004479">
    <property type="term" value="F:methionyl-tRNA formyltransferase activity"/>
    <property type="evidence" value="ECO:0007669"/>
    <property type="project" value="UniProtKB-UniRule"/>
</dbReference>
<dbReference type="InterPro" id="IPR036477">
    <property type="entry name" value="Formyl_transf_N_sf"/>
</dbReference>
<dbReference type="EMBL" id="PNIX01000161">
    <property type="protein sequence ID" value="PMP82901.1"/>
    <property type="molecule type" value="Genomic_DNA"/>
</dbReference>
<reference evidence="11 12" key="1">
    <citation type="submission" date="2018-01" db="EMBL/GenBank/DDBJ databases">
        <title>Metagenomic assembled genomes from two thermal pools in the Uzon Caldera, Kamchatka, Russia.</title>
        <authorList>
            <person name="Wilkins L."/>
            <person name="Ettinger C."/>
        </authorList>
    </citation>
    <scope>NUCLEOTIDE SEQUENCE [LARGE SCALE GENOMIC DNA]</scope>
    <source>
        <strain evidence="11">ARK-10</strain>
    </source>
</reference>
<dbReference type="NCBIfam" id="TIGR00460">
    <property type="entry name" value="fmt"/>
    <property type="match status" value="1"/>
</dbReference>
<evidence type="ECO:0000259" key="9">
    <source>
        <dbReference type="Pfam" id="PF00551"/>
    </source>
</evidence>
<dbReference type="SUPFAM" id="SSF50486">
    <property type="entry name" value="FMT C-terminal domain-like"/>
    <property type="match status" value="1"/>
</dbReference>
<dbReference type="PANTHER" id="PTHR11138:SF5">
    <property type="entry name" value="METHIONYL-TRNA FORMYLTRANSFERASE, MITOCHONDRIAL"/>
    <property type="match status" value="1"/>
</dbReference>
<comment type="catalytic activity">
    <reaction evidence="7 8">
        <text>L-methionyl-tRNA(fMet) + (6R)-10-formyltetrahydrofolate = N-formyl-L-methionyl-tRNA(fMet) + (6S)-5,6,7,8-tetrahydrofolate + H(+)</text>
        <dbReference type="Rhea" id="RHEA:24380"/>
        <dbReference type="Rhea" id="RHEA-COMP:9952"/>
        <dbReference type="Rhea" id="RHEA-COMP:9953"/>
        <dbReference type="ChEBI" id="CHEBI:15378"/>
        <dbReference type="ChEBI" id="CHEBI:57453"/>
        <dbReference type="ChEBI" id="CHEBI:78530"/>
        <dbReference type="ChEBI" id="CHEBI:78844"/>
        <dbReference type="ChEBI" id="CHEBI:195366"/>
        <dbReference type="EC" id="2.1.2.9"/>
    </reaction>
</comment>
<evidence type="ECO:0000256" key="7">
    <source>
        <dbReference type="ARBA" id="ARBA00048558"/>
    </source>
</evidence>
<evidence type="ECO:0000256" key="2">
    <source>
        <dbReference type="ARBA" id="ARBA00010699"/>
    </source>
</evidence>
<dbReference type="Pfam" id="PF02911">
    <property type="entry name" value="Formyl_trans_C"/>
    <property type="match status" value="1"/>
</dbReference>
<dbReference type="Gene3D" id="3.10.25.10">
    <property type="entry name" value="Formyl transferase, C-terminal domain"/>
    <property type="match status" value="1"/>
</dbReference>
<dbReference type="RefSeq" id="WP_424586725.1">
    <property type="nucleotide sequence ID" value="NZ_JBNAUB010000009.1"/>
</dbReference>
<keyword evidence="5 8" id="KW-0808">Transferase</keyword>
<dbReference type="PANTHER" id="PTHR11138">
    <property type="entry name" value="METHIONYL-TRNA FORMYLTRANSFERASE"/>
    <property type="match status" value="1"/>
</dbReference>
<dbReference type="Pfam" id="PF00551">
    <property type="entry name" value="Formyl_trans_N"/>
    <property type="match status" value="1"/>
</dbReference>
<evidence type="ECO:0000259" key="10">
    <source>
        <dbReference type="Pfam" id="PF02911"/>
    </source>
</evidence>
<proteinExistence type="inferred from homology"/>
<dbReference type="InterPro" id="IPR002376">
    <property type="entry name" value="Formyl_transf_N"/>
</dbReference>
<dbReference type="HAMAP" id="MF_00182">
    <property type="entry name" value="Formyl_trans"/>
    <property type="match status" value="1"/>
</dbReference>
<evidence type="ECO:0000256" key="1">
    <source>
        <dbReference type="ARBA" id="ARBA00002606"/>
    </source>
</evidence>
<dbReference type="SUPFAM" id="SSF53328">
    <property type="entry name" value="Formyltransferase"/>
    <property type="match status" value="1"/>
</dbReference>
<dbReference type="EC" id="2.1.2.9" evidence="3 8"/>
<accession>A0A2J6X7D9</accession>
<gene>
    <name evidence="8 11" type="primary">fmt</name>
    <name evidence="11" type="ORF">C0175_02795</name>
</gene>
<evidence type="ECO:0000256" key="4">
    <source>
        <dbReference type="ARBA" id="ARBA00016014"/>
    </source>
</evidence>
<dbReference type="InterPro" id="IPR044135">
    <property type="entry name" value="Met-tRNA-FMT_C"/>
</dbReference>
<comment type="caution">
    <text evidence="11">The sequence shown here is derived from an EMBL/GenBank/DDBJ whole genome shotgun (WGS) entry which is preliminary data.</text>
</comment>
<name>A0A2J6X7D9_9BACT</name>
<evidence type="ECO:0000313" key="12">
    <source>
        <dbReference type="Proteomes" id="UP000236910"/>
    </source>
</evidence>
<dbReference type="InterPro" id="IPR011034">
    <property type="entry name" value="Formyl_transferase-like_C_sf"/>
</dbReference>
<evidence type="ECO:0000256" key="3">
    <source>
        <dbReference type="ARBA" id="ARBA00012261"/>
    </source>
</evidence>
<dbReference type="Gene3D" id="3.40.50.170">
    <property type="entry name" value="Formyl transferase, N-terminal domain"/>
    <property type="match status" value="1"/>
</dbReference>
<comment type="similarity">
    <text evidence="2 8">Belongs to the Fmt family.</text>
</comment>
<dbReference type="InterPro" id="IPR005793">
    <property type="entry name" value="Formyl_trans_C"/>
</dbReference>
<sequence>MRIVFFSGSEISIPFARALIEDIVLFVTLPPKIRGRGNKISPNPIKVFAEEHGKATVELDNFSDGTLNKIASYNPDALLVFSFGKILPKSILDLTKCPLNIHPSDLPQYRGASPIERQLMDGVSRSAVTIIRMNEEIDKGEIILKKHFDVSVYDDYYSFLKKVYDIGIPLVKEALVCCLSSTCVKIPQEGEGSYAKKIRKEEEKIDWSNDAFSIHNKVRALTRIGAYTIFRGKKLKIFKTDFIIDFYTSFLPGTIVDVKNDYFLVSSGKGCLKIISVQPEGKKIMDSKDFINGYKPKVSEVLL</sequence>
<dbReference type="CDD" id="cd08646">
    <property type="entry name" value="FMT_core_Met-tRNA-FMT_N"/>
    <property type="match status" value="1"/>
</dbReference>
<evidence type="ECO:0000256" key="8">
    <source>
        <dbReference type="HAMAP-Rule" id="MF_00182"/>
    </source>
</evidence>
<dbReference type="InterPro" id="IPR037022">
    <property type="entry name" value="Formyl_trans_C_sf"/>
</dbReference>
<dbReference type="AlphaFoldDB" id="A0A2J6X7D9"/>
<dbReference type="CDD" id="cd08704">
    <property type="entry name" value="Met_tRNA_FMT_C"/>
    <property type="match status" value="1"/>
</dbReference>
<dbReference type="InterPro" id="IPR005794">
    <property type="entry name" value="Fmt"/>
</dbReference>
<comment type="function">
    <text evidence="1 8">Attaches a formyl group to the free amino group of methionyl-tRNA(fMet). The formyl group appears to play a dual role in the initiator identity of N-formylmethionyl-tRNA by promoting its recognition by IF2 and preventing the misappropriation of this tRNA by the elongation apparatus.</text>
</comment>
<feature type="domain" description="Formyl transferase C-terminal" evidence="10">
    <location>
        <begin position="197"/>
        <end position="294"/>
    </location>
</feature>
<protein>
    <recommendedName>
        <fullName evidence="4 8">Methionyl-tRNA formyltransferase</fullName>
        <ecNumber evidence="3 8">2.1.2.9</ecNumber>
    </recommendedName>
</protein>
<feature type="domain" description="Formyl transferase N-terminal" evidence="9">
    <location>
        <begin position="22"/>
        <end position="165"/>
    </location>
</feature>
<dbReference type="InterPro" id="IPR041711">
    <property type="entry name" value="Met-tRNA-FMT_N"/>
</dbReference>
<evidence type="ECO:0000256" key="6">
    <source>
        <dbReference type="ARBA" id="ARBA00022917"/>
    </source>
</evidence>
<organism evidence="11 12">
    <name type="scientific">Caldisericum exile</name>
    <dbReference type="NCBI Taxonomy" id="693075"/>
    <lineage>
        <taxon>Bacteria</taxon>
        <taxon>Pseudomonadati</taxon>
        <taxon>Caldisericota/Cryosericota group</taxon>
        <taxon>Caldisericota</taxon>
        <taxon>Caldisericia</taxon>
        <taxon>Caldisericales</taxon>
        <taxon>Caldisericaceae</taxon>
        <taxon>Caldisericum</taxon>
    </lineage>
</organism>
<evidence type="ECO:0000313" key="11">
    <source>
        <dbReference type="EMBL" id="PMP82901.1"/>
    </source>
</evidence>
<feature type="binding site" evidence="8">
    <location>
        <begin position="104"/>
        <end position="107"/>
    </location>
    <ligand>
        <name>(6S)-5,6,7,8-tetrahydrofolate</name>
        <dbReference type="ChEBI" id="CHEBI:57453"/>
    </ligand>
</feature>
<dbReference type="Proteomes" id="UP000236910">
    <property type="component" value="Unassembled WGS sequence"/>
</dbReference>
<dbReference type="GO" id="GO:0005829">
    <property type="term" value="C:cytosol"/>
    <property type="evidence" value="ECO:0007669"/>
    <property type="project" value="TreeGrafter"/>
</dbReference>
<evidence type="ECO:0000256" key="5">
    <source>
        <dbReference type="ARBA" id="ARBA00022679"/>
    </source>
</evidence>